<dbReference type="Proteomes" id="UP000286934">
    <property type="component" value="Unassembled WGS sequence"/>
</dbReference>
<dbReference type="InterPro" id="IPR002942">
    <property type="entry name" value="S4_RNA-bd"/>
</dbReference>
<accession>A0A432WX93</accession>
<evidence type="ECO:0000313" key="11">
    <source>
        <dbReference type="EMBL" id="RUO38402.1"/>
    </source>
</evidence>
<feature type="active site" evidence="7">
    <location>
        <position position="143"/>
    </location>
</feature>
<dbReference type="SUPFAM" id="SSF55120">
    <property type="entry name" value="Pseudouridine synthase"/>
    <property type="match status" value="1"/>
</dbReference>
<dbReference type="PANTHER" id="PTHR21600:SF92">
    <property type="entry name" value="RIBOSOMAL LARGE SUBUNIT PSEUDOURIDINE SYNTHASE C"/>
    <property type="match status" value="1"/>
</dbReference>
<evidence type="ECO:0000256" key="7">
    <source>
        <dbReference type="PIRSR" id="PIRSR606225-1"/>
    </source>
</evidence>
<feature type="domain" description="RNA-binding S4" evidence="10">
    <location>
        <begin position="20"/>
        <end position="81"/>
    </location>
</feature>
<dbReference type="PROSITE" id="PS01129">
    <property type="entry name" value="PSI_RLU"/>
    <property type="match status" value="1"/>
</dbReference>
<evidence type="ECO:0000256" key="2">
    <source>
        <dbReference type="ARBA" id="ARBA00002876"/>
    </source>
</evidence>
<proteinExistence type="inferred from homology"/>
<keyword evidence="5 8" id="KW-0694">RNA-binding</keyword>
<keyword evidence="4" id="KW-0698">rRNA processing</keyword>
<dbReference type="GO" id="GO:0003723">
    <property type="term" value="F:RNA binding"/>
    <property type="evidence" value="ECO:0007669"/>
    <property type="project" value="UniProtKB-KW"/>
</dbReference>
<comment type="caution">
    <text evidence="11">The sequence shown here is derived from an EMBL/GenBank/DDBJ whole genome shotgun (WGS) entry which is preliminary data.</text>
</comment>
<comment type="function">
    <text evidence="2">Responsible for synthesis of pseudouridine from uracil at positions 955, 2504 and 2580 in 23S ribosomal RNA.</text>
</comment>
<dbReference type="SUPFAM" id="SSF55174">
    <property type="entry name" value="Alpha-L RNA-binding motif"/>
    <property type="match status" value="1"/>
</dbReference>
<evidence type="ECO:0000256" key="9">
    <source>
        <dbReference type="RuleBase" id="RU362028"/>
    </source>
</evidence>
<dbReference type="AlphaFoldDB" id="A0A432WX93"/>
<evidence type="ECO:0000256" key="4">
    <source>
        <dbReference type="ARBA" id="ARBA00022552"/>
    </source>
</evidence>
<dbReference type="InterPro" id="IPR020103">
    <property type="entry name" value="PsdUridine_synth_cat_dom_sf"/>
</dbReference>
<dbReference type="EMBL" id="PIPP01000001">
    <property type="protein sequence ID" value="RUO38402.1"/>
    <property type="molecule type" value="Genomic_DNA"/>
</dbReference>
<dbReference type="Gene3D" id="3.10.290.10">
    <property type="entry name" value="RNA-binding S4 domain"/>
    <property type="match status" value="1"/>
</dbReference>
<dbReference type="InterPro" id="IPR050188">
    <property type="entry name" value="RluA_PseudoU_synthase"/>
</dbReference>
<dbReference type="FunFam" id="3.10.290.10:FF:000010">
    <property type="entry name" value="Pseudouridine synthase"/>
    <property type="match status" value="1"/>
</dbReference>
<dbReference type="NCBIfam" id="TIGR00005">
    <property type="entry name" value="rluA_subfam"/>
    <property type="match status" value="1"/>
</dbReference>
<evidence type="ECO:0000256" key="8">
    <source>
        <dbReference type="PROSITE-ProRule" id="PRU00182"/>
    </source>
</evidence>
<evidence type="ECO:0000256" key="6">
    <source>
        <dbReference type="ARBA" id="ARBA00023235"/>
    </source>
</evidence>
<keyword evidence="6 9" id="KW-0413">Isomerase</keyword>
<dbReference type="SMART" id="SM00363">
    <property type="entry name" value="S4"/>
    <property type="match status" value="1"/>
</dbReference>
<dbReference type="OrthoDB" id="9785808at2"/>
<dbReference type="PANTHER" id="PTHR21600">
    <property type="entry name" value="MITOCHONDRIAL RNA PSEUDOURIDINE SYNTHASE"/>
    <property type="match status" value="1"/>
</dbReference>
<gene>
    <name evidence="11" type="ORF">CWE13_01805</name>
</gene>
<dbReference type="InterPro" id="IPR006225">
    <property type="entry name" value="PsdUridine_synth_RluC/D"/>
</dbReference>
<evidence type="ECO:0000256" key="3">
    <source>
        <dbReference type="ARBA" id="ARBA00010876"/>
    </source>
</evidence>
<comment type="catalytic activity">
    <reaction evidence="1">
        <text>uridine(955/2504/2580) in 23S rRNA = pseudouridine(955/2504/2580) in 23S rRNA</text>
        <dbReference type="Rhea" id="RHEA:42528"/>
        <dbReference type="Rhea" id="RHEA-COMP:10099"/>
        <dbReference type="Rhea" id="RHEA-COMP:10100"/>
        <dbReference type="ChEBI" id="CHEBI:65314"/>
        <dbReference type="ChEBI" id="CHEBI:65315"/>
        <dbReference type="EC" id="5.4.99.24"/>
    </reaction>
</comment>
<comment type="catalytic activity">
    <reaction evidence="9">
        <text>a uridine in RNA = a pseudouridine in RNA</text>
        <dbReference type="Rhea" id="RHEA:48348"/>
        <dbReference type="Rhea" id="RHEA-COMP:12068"/>
        <dbReference type="Rhea" id="RHEA-COMP:12069"/>
        <dbReference type="ChEBI" id="CHEBI:65314"/>
        <dbReference type="ChEBI" id="CHEBI:65315"/>
    </reaction>
</comment>
<dbReference type="EC" id="5.4.99.-" evidence="9"/>
<organism evidence="11 12">
    <name type="scientific">Aliidiomarina shirensis</name>
    <dbReference type="NCBI Taxonomy" id="1048642"/>
    <lineage>
        <taxon>Bacteria</taxon>
        <taxon>Pseudomonadati</taxon>
        <taxon>Pseudomonadota</taxon>
        <taxon>Gammaproteobacteria</taxon>
        <taxon>Alteromonadales</taxon>
        <taxon>Idiomarinaceae</taxon>
        <taxon>Aliidiomarina</taxon>
    </lineage>
</organism>
<evidence type="ECO:0000259" key="10">
    <source>
        <dbReference type="SMART" id="SM00363"/>
    </source>
</evidence>
<sequence length="321" mass="36305">MSEIQHQVRFHTIGPDEGGQRIDNFLLTQLKGVPKSMIYRIVRKGEVRVNKKRIKPDYRLQEGDEIRIPPVRVNEKPALPNPNLDKISQLEECIVFEDDYMIVVNKPAGMAVHGGSGLQYGLIEGLRALRPTAKFLELVHRLDRDTSGLLMVAKKRSALRVLHEQLRDKDMDKTYIALVFGSWPGKIKKVDAPLLKNTLQSGERVVRVDEAGKASLTRFKVRERYPLSDINTTLVEASPVTGRTHQIRVHAQCAGHPIAQDPKYGMRGFDEQLRKIGLNRLFLHAERLAIKHPNSGEPVQFFAPLEKQLNDVLVALRKGTA</sequence>
<evidence type="ECO:0000256" key="5">
    <source>
        <dbReference type="ARBA" id="ARBA00022884"/>
    </source>
</evidence>
<protein>
    <recommendedName>
        <fullName evidence="9">Pseudouridine synthase</fullName>
        <ecNumber evidence="9">5.4.99.-</ecNumber>
    </recommendedName>
</protein>
<dbReference type="Gene3D" id="3.30.2350.10">
    <property type="entry name" value="Pseudouridine synthase"/>
    <property type="match status" value="1"/>
</dbReference>
<comment type="similarity">
    <text evidence="3 9">Belongs to the pseudouridine synthase RluA family.</text>
</comment>
<dbReference type="GO" id="GO:0160141">
    <property type="term" value="F:23S rRNA pseudouridine(955/2504/2580) synthase activity"/>
    <property type="evidence" value="ECO:0007669"/>
    <property type="project" value="UniProtKB-EC"/>
</dbReference>
<dbReference type="GO" id="GO:0000455">
    <property type="term" value="P:enzyme-directed rRNA pseudouridine synthesis"/>
    <property type="evidence" value="ECO:0007669"/>
    <property type="project" value="TreeGrafter"/>
</dbReference>
<dbReference type="RefSeq" id="WP_126805624.1">
    <property type="nucleotide sequence ID" value="NZ_PIPP01000001.1"/>
</dbReference>
<dbReference type="PROSITE" id="PS50889">
    <property type="entry name" value="S4"/>
    <property type="match status" value="1"/>
</dbReference>
<evidence type="ECO:0000313" key="12">
    <source>
        <dbReference type="Proteomes" id="UP000286934"/>
    </source>
</evidence>
<dbReference type="InterPro" id="IPR036986">
    <property type="entry name" value="S4_RNA-bd_sf"/>
</dbReference>
<dbReference type="Pfam" id="PF01479">
    <property type="entry name" value="S4"/>
    <property type="match status" value="1"/>
</dbReference>
<name>A0A432WX93_9GAMM</name>
<reference evidence="12" key="1">
    <citation type="journal article" date="2018" name="Front. Microbiol.">
        <title>Genome-Based Analysis Reveals the Taxonomy and Diversity of the Family Idiomarinaceae.</title>
        <authorList>
            <person name="Liu Y."/>
            <person name="Lai Q."/>
            <person name="Shao Z."/>
        </authorList>
    </citation>
    <scope>NUCLEOTIDE SEQUENCE [LARGE SCALE GENOMIC DNA]</scope>
    <source>
        <strain evidence="12">AIS</strain>
    </source>
</reference>
<dbReference type="Pfam" id="PF00849">
    <property type="entry name" value="PseudoU_synth_2"/>
    <property type="match status" value="1"/>
</dbReference>
<dbReference type="CDD" id="cd00165">
    <property type="entry name" value="S4"/>
    <property type="match status" value="1"/>
</dbReference>
<evidence type="ECO:0000256" key="1">
    <source>
        <dbReference type="ARBA" id="ARBA00000381"/>
    </source>
</evidence>
<dbReference type="NCBIfam" id="NF008249">
    <property type="entry name" value="PRK11025.1"/>
    <property type="match status" value="1"/>
</dbReference>
<dbReference type="InterPro" id="IPR006224">
    <property type="entry name" value="PsdUridine_synth_RluA-like_CS"/>
</dbReference>
<dbReference type="CDD" id="cd02869">
    <property type="entry name" value="PseudoU_synth_RluA_like"/>
    <property type="match status" value="1"/>
</dbReference>
<keyword evidence="12" id="KW-1185">Reference proteome</keyword>
<dbReference type="InterPro" id="IPR006145">
    <property type="entry name" value="PsdUridine_synth_RsuA/RluA"/>
</dbReference>